<comment type="caution">
    <text evidence="6">The sequence shown here is derived from an EMBL/GenBank/DDBJ whole genome shotgun (WGS) entry which is preliminary data.</text>
</comment>
<dbReference type="Proteomes" id="UP000250928">
    <property type="component" value="Unassembled WGS sequence"/>
</dbReference>
<dbReference type="PANTHER" id="PTHR46733:SF4">
    <property type="entry name" value="HEAT SHOCK PROTEIN 21, CHLOROPLASTIC"/>
    <property type="match status" value="1"/>
</dbReference>
<dbReference type="CDD" id="cd06464">
    <property type="entry name" value="ACD_sHsps-like"/>
    <property type="match status" value="1"/>
</dbReference>
<dbReference type="PROSITE" id="PS01031">
    <property type="entry name" value="SHSP"/>
    <property type="match status" value="1"/>
</dbReference>
<keyword evidence="1" id="KW-0346">Stress response</keyword>
<evidence type="ECO:0000256" key="1">
    <source>
        <dbReference type="ARBA" id="ARBA00023016"/>
    </source>
</evidence>
<dbReference type="EMBL" id="PQCO01000330">
    <property type="protein sequence ID" value="PUD98010.1"/>
    <property type="molecule type" value="Genomic_DNA"/>
</dbReference>
<gene>
    <name evidence="6" type="ORF">C3L24_13565</name>
</gene>
<reference evidence="6 7" key="1">
    <citation type="submission" date="2018-01" db="EMBL/GenBank/DDBJ databases">
        <title>Novel co-symbiosis in the lucinid bivalve Phacoides pectinatus.</title>
        <authorList>
            <person name="Lim S.J."/>
            <person name="Davis B.G."/>
            <person name="Gill D.E."/>
            <person name="Engel A.S."/>
            <person name="Anderson L.C."/>
            <person name="Campbell B.J."/>
        </authorList>
    </citation>
    <scope>NUCLEOTIDE SEQUENCE [LARGE SCALE GENOMIC DNA]</scope>
    <source>
        <strain evidence="6">N3_P5</strain>
    </source>
</reference>
<dbReference type="InterPro" id="IPR002068">
    <property type="entry name" value="A-crystallin/Hsp20_dom"/>
</dbReference>
<evidence type="ECO:0000259" key="5">
    <source>
        <dbReference type="PROSITE" id="PS01031"/>
    </source>
</evidence>
<accession>A0A6N4DHZ7</accession>
<feature type="region of interest" description="Disordered" evidence="4">
    <location>
        <begin position="1"/>
        <end position="20"/>
    </location>
</feature>
<dbReference type="SUPFAM" id="SSF49764">
    <property type="entry name" value="HSP20-like chaperones"/>
    <property type="match status" value="1"/>
</dbReference>
<dbReference type="Pfam" id="PF00011">
    <property type="entry name" value="HSP20"/>
    <property type="match status" value="1"/>
</dbReference>
<dbReference type="GO" id="GO:0009408">
    <property type="term" value="P:response to heat"/>
    <property type="evidence" value="ECO:0007669"/>
    <property type="project" value="InterPro"/>
</dbReference>
<dbReference type="InterPro" id="IPR044587">
    <property type="entry name" value="HSP21-like"/>
</dbReference>
<dbReference type="PANTHER" id="PTHR46733">
    <property type="entry name" value="26.5 KDA HEAT SHOCK PROTEIN, MITOCHONDRIAL"/>
    <property type="match status" value="1"/>
</dbReference>
<dbReference type="InterPro" id="IPR008978">
    <property type="entry name" value="HSP20-like_chaperone"/>
</dbReference>
<organism evidence="6 7">
    <name type="scientific">Candidatus Sedimenticola endophacoides</name>
    <dbReference type="NCBI Taxonomy" id="2548426"/>
    <lineage>
        <taxon>Bacteria</taxon>
        <taxon>Pseudomonadati</taxon>
        <taxon>Pseudomonadota</taxon>
        <taxon>Gammaproteobacteria</taxon>
        <taxon>Chromatiales</taxon>
        <taxon>Sedimenticolaceae</taxon>
        <taxon>Sedimenticola</taxon>
    </lineage>
</organism>
<protein>
    <submittedName>
        <fullName evidence="6">Heat-shock protein</fullName>
    </submittedName>
</protein>
<dbReference type="Gene3D" id="2.60.40.790">
    <property type="match status" value="1"/>
</dbReference>
<evidence type="ECO:0000256" key="4">
    <source>
        <dbReference type="SAM" id="MobiDB-lite"/>
    </source>
</evidence>
<evidence type="ECO:0000256" key="3">
    <source>
        <dbReference type="RuleBase" id="RU003616"/>
    </source>
</evidence>
<evidence type="ECO:0000313" key="6">
    <source>
        <dbReference type="EMBL" id="PUD98010.1"/>
    </source>
</evidence>
<feature type="domain" description="SHSP" evidence="5">
    <location>
        <begin position="19"/>
        <end position="131"/>
    </location>
</feature>
<evidence type="ECO:0000313" key="7">
    <source>
        <dbReference type="Proteomes" id="UP000250928"/>
    </source>
</evidence>
<sequence>MTDKSEITTPGKPSPQLRQESEWAMKPLIDVFEDDTGLTLHADMPGVSRQGLDITVDSDTLTLEGKADIAMTEGMTPLYADVRSNRYRRSFALSRELDTEHIEATLRDGVLILRIPKLKQYQPRRIEIRAG</sequence>
<dbReference type="AlphaFoldDB" id="A0A6N4DHZ7"/>
<evidence type="ECO:0000256" key="2">
    <source>
        <dbReference type="PROSITE-ProRule" id="PRU00285"/>
    </source>
</evidence>
<proteinExistence type="inferred from homology"/>
<comment type="similarity">
    <text evidence="2 3">Belongs to the small heat shock protein (HSP20) family.</text>
</comment>
<name>A0A6N4DHZ7_9GAMM</name>